<dbReference type="Proteomes" id="UP001589748">
    <property type="component" value="Unassembled WGS sequence"/>
</dbReference>
<gene>
    <name evidence="2" type="ORF">ACFFVI_16645</name>
</gene>
<evidence type="ECO:0000313" key="3">
    <source>
        <dbReference type="Proteomes" id="UP001589748"/>
    </source>
</evidence>
<sequence length="71" mass="8195">MAGGRRRPEESREVSREPRTRAAVQRPEDHQERPTVAATLTRPTEPRGVQRGAHHPDHHGDHYEDGEVERR</sequence>
<proteinExistence type="predicted"/>
<dbReference type="RefSeq" id="WP_380136735.1">
    <property type="nucleotide sequence ID" value="NZ_JBHLUI010000008.1"/>
</dbReference>
<reference evidence="2 3" key="1">
    <citation type="submission" date="2024-09" db="EMBL/GenBank/DDBJ databases">
        <authorList>
            <person name="Sun Q."/>
            <person name="Mori K."/>
        </authorList>
    </citation>
    <scope>NUCLEOTIDE SEQUENCE [LARGE SCALE GENOMIC DNA]</scope>
    <source>
        <strain evidence="2 3">TISTR 1856</strain>
    </source>
</reference>
<feature type="compositionally biased region" description="Basic and acidic residues" evidence="1">
    <location>
        <begin position="1"/>
        <end position="33"/>
    </location>
</feature>
<name>A0ABV5LX22_9ACTN</name>
<protein>
    <submittedName>
        <fullName evidence="2">Uncharacterized protein</fullName>
    </submittedName>
</protein>
<organism evidence="2 3">
    <name type="scientific">Kineococcus gynurae</name>
    <dbReference type="NCBI Taxonomy" id="452979"/>
    <lineage>
        <taxon>Bacteria</taxon>
        <taxon>Bacillati</taxon>
        <taxon>Actinomycetota</taxon>
        <taxon>Actinomycetes</taxon>
        <taxon>Kineosporiales</taxon>
        <taxon>Kineosporiaceae</taxon>
        <taxon>Kineococcus</taxon>
    </lineage>
</organism>
<keyword evidence="3" id="KW-1185">Reference proteome</keyword>
<comment type="caution">
    <text evidence="2">The sequence shown here is derived from an EMBL/GenBank/DDBJ whole genome shotgun (WGS) entry which is preliminary data.</text>
</comment>
<feature type="region of interest" description="Disordered" evidence="1">
    <location>
        <begin position="1"/>
        <end position="71"/>
    </location>
</feature>
<evidence type="ECO:0000313" key="2">
    <source>
        <dbReference type="EMBL" id="MFB9378593.1"/>
    </source>
</evidence>
<dbReference type="EMBL" id="JBHMDM010000007">
    <property type="protein sequence ID" value="MFB9378593.1"/>
    <property type="molecule type" value="Genomic_DNA"/>
</dbReference>
<feature type="compositionally biased region" description="Basic and acidic residues" evidence="1">
    <location>
        <begin position="54"/>
        <end position="71"/>
    </location>
</feature>
<accession>A0ABV5LX22</accession>
<evidence type="ECO:0000256" key="1">
    <source>
        <dbReference type="SAM" id="MobiDB-lite"/>
    </source>
</evidence>